<dbReference type="GO" id="GO:0016787">
    <property type="term" value="F:hydrolase activity"/>
    <property type="evidence" value="ECO:0007669"/>
    <property type="project" value="UniProtKB-KW"/>
</dbReference>
<dbReference type="Proteomes" id="UP000251617">
    <property type="component" value="Chromosome"/>
</dbReference>
<organism evidence="5 6">
    <name type="scientific">Pseudomonas putida</name>
    <name type="common">Arthrobacter siderocapsulatus</name>
    <dbReference type="NCBI Taxonomy" id="303"/>
    <lineage>
        <taxon>Bacteria</taxon>
        <taxon>Pseudomonadati</taxon>
        <taxon>Pseudomonadota</taxon>
        <taxon>Gammaproteobacteria</taxon>
        <taxon>Pseudomonadales</taxon>
        <taxon>Pseudomonadaceae</taxon>
        <taxon>Pseudomonas</taxon>
    </lineage>
</organism>
<sequence length="132" mass="14436">MPLTTPPAKHRATIICFDKGRVLLVRKKGGKWNFPGGVIERGEQPHEAAARELHEETGLSDHGLLHLCTLEVAGVLHYIFTTHLHPGDRPCARREIAACTWIERRGLARAPLNPAAEALLACQIPALSAWAA</sequence>
<dbReference type="InterPro" id="IPR020476">
    <property type="entry name" value="Nudix_hydrolase"/>
</dbReference>
<evidence type="ECO:0000256" key="3">
    <source>
        <dbReference type="RuleBase" id="RU003476"/>
    </source>
</evidence>
<accession>A0AAD0LB59</accession>
<dbReference type="PANTHER" id="PTHR43046:SF14">
    <property type="entry name" value="MUTT_NUDIX FAMILY PROTEIN"/>
    <property type="match status" value="1"/>
</dbReference>
<dbReference type="PANTHER" id="PTHR43046">
    <property type="entry name" value="GDP-MANNOSE MANNOSYL HYDROLASE"/>
    <property type="match status" value="1"/>
</dbReference>
<comment type="similarity">
    <text evidence="3">Belongs to the Nudix hydrolase family.</text>
</comment>
<proteinExistence type="inferred from homology"/>
<evidence type="ECO:0000313" key="6">
    <source>
        <dbReference type="Proteomes" id="UP000251617"/>
    </source>
</evidence>
<dbReference type="PRINTS" id="PR00502">
    <property type="entry name" value="NUDIXFAMILY"/>
</dbReference>
<dbReference type="Pfam" id="PF00293">
    <property type="entry name" value="NUDIX"/>
    <property type="match status" value="1"/>
</dbReference>
<protein>
    <submittedName>
        <fullName evidence="5">NUDIX domain-containing protein</fullName>
    </submittedName>
</protein>
<comment type="cofactor">
    <cofactor evidence="1">
        <name>Mg(2+)</name>
        <dbReference type="ChEBI" id="CHEBI:18420"/>
    </cofactor>
</comment>
<dbReference type="RefSeq" id="WP_054891454.1">
    <property type="nucleotide sequence ID" value="NZ_CP030750.1"/>
</dbReference>
<dbReference type="PROSITE" id="PS51462">
    <property type="entry name" value="NUDIX"/>
    <property type="match status" value="1"/>
</dbReference>
<name>A0AAD0LB59_PSEPU</name>
<dbReference type="SUPFAM" id="SSF55811">
    <property type="entry name" value="Nudix"/>
    <property type="match status" value="1"/>
</dbReference>
<dbReference type="Gene3D" id="3.90.79.10">
    <property type="entry name" value="Nucleoside Triphosphate Pyrophosphohydrolase"/>
    <property type="match status" value="1"/>
</dbReference>
<evidence type="ECO:0000256" key="1">
    <source>
        <dbReference type="ARBA" id="ARBA00001946"/>
    </source>
</evidence>
<dbReference type="PROSITE" id="PS00893">
    <property type="entry name" value="NUDIX_BOX"/>
    <property type="match status" value="1"/>
</dbReference>
<dbReference type="InterPro" id="IPR020084">
    <property type="entry name" value="NUDIX_hydrolase_CS"/>
</dbReference>
<evidence type="ECO:0000259" key="4">
    <source>
        <dbReference type="PROSITE" id="PS51462"/>
    </source>
</evidence>
<dbReference type="EMBL" id="CP030750">
    <property type="protein sequence ID" value="AXA25389.1"/>
    <property type="molecule type" value="Genomic_DNA"/>
</dbReference>
<reference evidence="5 6" key="1">
    <citation type="submission" date="2018-06" db="EMBL/GenBank/DDBJ databases">
        <title>The genome of Pseudomonas putida NX-1, a lignin degrader.</title>
        <authorList>
            <person name="Xu Z."/>
        </authorList>
    </citation>
    <scope>NUCLEOTIDE SEQUENCE [LARGE SCALE GENOMIC DNA]</scope>
    <source>
        <strain evidence="5 6">NX-1</strain>
    </source>
</reference>
<feature type="domain" description="Nudix hydrolase" evidence="4">
    <location>
        <begin position="7"/>
        <end position="126"/>
    </location>
</feature>
<evidence type="ECO:0000256" key="2">
    <source>
        <dbReference type="ARBA" id="ARBA00022801"/>
    </source>
</evidence>
<dbReference type="InterPro" id="IPR015797">
    <property type="entry name" value="NUDIX_hydrolase-like_dom_sf"/>
</dbReference>
<dbReference type="InterPro" id="IPR000086">
    <property type="entry name" value="NUDIX_hydrolase_dom"/>
</dbReference>
<gene>
    <name evidence="5" type="ORF">C1S65_15150</name>
</gene>
<evidence type="ECO:0000313" key="5">
    <source>
        <dbReference type="EMBL" id="AXA25389.1"/>
    </source>
</evidence>
<dbReference type="AlphaFoldDB" id="A0AAD0LB59"/>
<keyword evidence="2 3" id="KW-0378">Hydrolase</keyword>